<evidence type="ECO:0000313" key="1">
    <source>
        <dbReference type="EMBL" id="RHL66313.1"/>
    </source>
</evidence>
<reference evidence="1 2" key="1">
    <citation type="submission" date="2018-08" db="EMBL/GenBank/DDBJ databases">
        <title>A genome reference for cultivated species of the human gut microbiota.</title>
        <authorList>
            <person name="Zou Y."/>
            <person name="Xue W."/>
            <person name="Luo G."/>
        </authorList>
    </citation>
    <scope>NUCLEOTIDE SEQUENCE [LARGE SCALE GENOMIC DNA]</scope>
    <source>
        <strain evidence="1 2">AF36-7BH</strain>
    </source>
</reference>
<gene>
    <name evidence="1" type="ORF">DW007_11565</name>
</gene>
<evidence type="ECO:0000313" key="2">
    <source>
        <dbReference type="Proteomes" id="UP000285201"/>
    </source>
</evidence>
<comment type="caution">
    <text evidence="1">The sequence shown here is derived from an EMBL/GenBank/DDBJ whole genome shotgun (WGS) entry which is preliminary data.</text>
</comment>
<organism evidence="1 2">
    <name type="scientific">Lachnospira eligens</name>
    <dbReference type="NCBI Taxonomy" id="39485"/>
    <lineage>
        <taxon>Bacteria</taxon>
        <taxon>Bacillati</taxon>
        <taxon>Bacillota</taxon>
        <taxon>Clostridia</taxon>
        <taxon>Lachnospirales</taxon>
        <taxon>Lachnospiraceae</taxon>
        <taxon>Lachnospira</taxon>
    </lineage>
</organism>
<proteinExistence type="predicted"/>
<dbReference type="EMBL" id="QROY01000011">
    <property type="protein sequence ID" value="RHL66313.1"/>
    <property type="molecule type" value="Genomic_DNA"/>
</dbReference>
<dbReference type="RefSeq" id="WP_118383603.1">
    <property type="nucleotide sequence ID" value="NZ_QROY01000011.1"/>
</dbReference>
<sequence length="315" mass="35792">MNRIGKKIAWVSLSGMMIFSLPSCGKKDNAADETLIDPDYIIQEYETTTTDEGYTIINGFYRIKSNNGDKDTILYIPYIENKQQGVSYLEELHIKSSTERRIDLEAGNIPDGALYNKQTSSAYGAPYVEASIVPDFALPYYNSNDTIPNWYLSDSAGYAFTYRVEKTGDVKSTSDTMVSLDIGAISVAMYEDFYDDIPKMNISVYGVPKTLFKKKFGKTFGSKEFLKYKDTLKKNDYKDCDLLCSKDITATGVYYVDYAELNKKGDYINYIMEYKFSDAGEKVYLKACAAGGYKINNEKVYSEWKKEHAEQMINN</sequence>
<dbReference type="AlphaFoldDB" id="A0A415M9A0"/>
<accession>A0A415M9A0</accession>
<protein>
    <submittedName>
        <fullName evidence="1">Uncharacterized protein</fullName>
    </submittedName>
</protein>
<name>A0A415M9A0_9FIRM</name>
<dbReference type="Proteomes" id="UP000285201">
    <property type="component" value="Unassembled WGS sequence"/>
</dbReference>